<reference evidence="4" key="1">
    <citation type="submission" date="2020-10" db="EMBL/GenBank/DDBJ databases">
        <title>High-Quality Genome Resource of Clonostachys rosea strain S41 by Oxford Nanopore Long-Read Sequencing.</title>
        <authorList>
            <person name="Wang H."/>
        </authorList>
    </citation>
    <scope>NUCLEOTIDE SEQUENCE</scope>
    <source>
        <strain evidence="4">S41</strain>
    </source>
</reference>
<organism evidence="4 5">
    <name type="scientific">Bionectria ochroleuca</name>
    <name type="common">Gliocladium roseum</name>
    <dbReference type="NCBI Taxonomy" id="29856"/>
    <lineage>
        <taxon>Eukaryota</taxon>
        <taxon>Fungi</taxon>
        <taxon>Dikarya</taxon>
        <taxon>Ascomycota</taxon>
        <taxon>Pezizomycotina</taxon>
        <taxon>Sordariomycetes</taxon>
        <taxon>Hypocreomycetidae</taxon>
        <taxon>Hypocreales</taxon>
        <taxon>Bionectriaceae</taxon>
        <taxon>Clonostachys</taxon>
    </lineage>
</organism>
<feature type="domain" description="DNA replication factor RFC1 C-terminal" evidence="3">
    <location>
        <begin position="1"/>
        <end position="144"/>
    </location>
</feature>
<dbReference type="GO" id="GO:0005663">
    <property type="term" value="C:DNA replication factor C complex"/>
    <property type="evidence" value="ECO:0007669"/>
    <property type="project" value="InterPro"/>
</dbReference>
<evidence type="ECO:0000313" key="4">
    <source>
        <dbReference type="EMBL" id="KAF9753756.1"/>
    </source>
</evidence>
<name>A0A8H7NDC5_BIOOC</name>
<dbReference type="Pfam" id="PF08519">
    <property type="entry name" value="RFC1"/>
    <property type="match status" value="1"/>
</dbReference>
<evidence type="ECO:0000313" key="5">
    <source>
        <dbReference type="Proteomes" id="UP000616885"/>
    </source>
</evidence>
<evidence type="ECO:0000259" key="3">
    <source>
        <dbReference type="Pfam" id="PF08519"/>
    </source>
</evidence>
<evidence type="ECO:0000256" key="1">
    <source>
        <dbReference type="ARBA" id="ARBA00022705"/>
    </source>
</evidence>
<evidence type="ECO:0000256" key="2">
    <source>
        <dbReference type="SAM" id="MobiDB-lite"/>
    </source>
</evidence>
<keyword evidence="1" id="KW-0235">DNA replication</keyword>
<dbReference type="SUPFAM" id="SSF48019">
    <property type="entry name" value="post-AAA+ oligomerization domain-like"/>
    <property type="match status" value="1"/>
</dbReference>
<feature type="compositionally biased region" description="Low complexity" evidence="2">
    <location>
        <begin position="215"/>
        <end position="225"/>
    </location>
</feature>
<dbReference type="GO" id="GO:0003677">
    <property type="term" value="F:DNA binding"/>
    <property type="evidence" value="ECO:0007669"/>
    <property type="project" value="InterPro"/>
</dbReference>
<feature type="compositionally biased region" description="Basic residues" evidence="2">
    <location>
        <begin position="202"/>
        <end position="214"/>
    </location>
</feature>
<dbReference type="InterPro" id="IPR013725">
    <property type="entry name" value="DNA_replication_fac_RFC1_C"/>
</dbReference>
<dbReference type="Gene3D" id="1.20.272.10">
    <property type="match status" value="1"/>
</dbReference>
<dbReference type="InterPro" id="IPR008921">
    <property type="entry name" value="DNA_pol3_clamp-load_cplx_C"/>
</dbReference>
<dbReference type="PANTHER" id="PTHR23389:SF6">
    <property type="entry name" value="REPLICATION FACTOR C SUBUNIT 1"/>
    <property type="match status" value="1"/>
</dbReference>
<gene>
    <name evidence="4" type="ORF">IM811_012514</name>
</gene>
<sequence length="231" mass="25819">MIHGPQQHWSLMPTHAVFSTVRPASFIAGQLMGSDFTSWLGNNSKTGKLGRYTRELHSHMRLKSSGDHNEVRQEYLPVLWDQIVKRLERDGNEAVSDIIELMDSYYLTRDDVDAIQELGVGYMDEGNVSVDSKVKAAFTRTYNSMNHPVPFIKASNVTAPKVQAKEAPDLEEAIEEEDEAEVVEAPEADDEEFDLKKDKYIKQPKAKKPAKKTTKAAAKPKASGTKGKGKK</sequence>
<protein>
    <recommendedName>
        <fullName evidence="3">DNA replication factor RFC1 C-terminal domain-containing protein</fullName>
    </recommendedName>
</protein>
<comment type="caution">
    <text evidence="4">The sequence shown here is derived from an EMBL/GenBank/DDBJ whole genome shotgun (WGS) entry which is preliminary data.</text>
</comment>
<dbReference type="GO" id="GO:0005634">
    <property type="term" value="C:nucleus"/>
    <property type="evidence" value="ECO:0007669"/>
    <property type="project" value="TreeGrafter"/>
</dbReference>
<accession>A0A8H7NDC5</accession>
<dbReference type="EMBL" id="JADCTT010000004">
    <property type="protein sequence ID" value="KAF9753756.1"/>
    <property type="molecule type" value="Genomic_DNA"/>
</dbReference>
<proteinExistence type="predicted"/>
<feature type="region of interest" description="Disordered" evidence="2">
    <location>
        <begin position="171"/>
        <end position="231"/>
    </location>
</feature>
<dbReference type="Proteomes" id="UP000616885">
    <property type="component" value="Unassembled WGS sequence"/>
</dbReference>
<dbReference type="GO" id="GO:0006260">
    <property type="term" value="P:DNA replication"/>
    <property type="evidence" value="ECO:0007669"/>
    <property type="project" value="UniProtKB-KW"/>
</dbReference>
<dbReference type="PANTHER" id="PTHR23389">
    <property type="entry name" value="CHROMOSOME TRANSMISSION FIDELITY FACTOR 18"/>
    <property type="match status" value="1"/>
</dbReference>
<feature type="compositionally biased region" description="Acidic residues" evidence="2">
    <location>
        <begin position="171"/>
        <end position="193"/>
    </location>
</feature>
<dbReference type="GO" id="GO:0005524">
    <property type="term" value="F:ATP binding"/>
    <property type="evidence" value="ECO:0007669"/>
    <property type="project" value="InterPro"/>
</dbReference>
<dbReference type="GO" id="GO:0003689">
    <property type="term" value="F:DNA clamp loader activity"/>
    <property type="evidence" value="ECO:0007669"/>
    <property type="project" value="InterPro"/>
</dbReference>
<dbReference type="AlphaFoldDB" id="A0A8H7NDC5"/>